<name>A0A081BEC4_9HYPH</name>
<reference evidence="6 7" key="1">
    <citation type="submission" date="2014-07" db="EMBL/GenBank/DDBJ databases">
        <title>Tepidicaulis marinum gen. nov., sp. nov., a novel marine bacterium denitrifying nitrate to nitrous oxide strictly under microaerobic conditions.</title>
        <authorList>
            <person name="Takeuchi M."/>
            <person name="Yamagishi T."/>
            <person name="Kamagata Y."/>
            <person name="Oshima K."/>
            <person name="Hattori M."/>
            <person name="Katayama T."/>
            <person name="Hanada S."/>
            <person name="Tamaki H."/>
            <person name="Marumo K."/>
            <person name="Maeda H."/>
            <person name="Nedachi M."/>
            <person name="Iwasaki W."/>
            <person name="Suwa Y."/>
            <person name="Sakata S."/>
        </authorList>
    </citation>
    <scope>NUCLEOTIDE SEQUENCE [LARGE SCALE GENOMIC DNA]</scope>
    <source>
        <strain evidence="6 7">MA2</strain>
    </source>
</reference>
<dbReference type="EC" id="1.3.1.76" evidence="2"/>
<protein>
    <recommendedName>
        <fullName evidence="2">precorrin-2 dehydrogenase</fullName>
        <ecNumber evidence="2">1.3.1.76</ecNumber>
    </recommendedName>
</protein>
<keyword evidence="4" id="KW-0520">NAD</keyword>
<keyword evidence="7" id="KW-1185">Reference proteome</keyword>
<dbReference type="NCBIfam" id="TIGR01470">
    <property type="entry name" value="cysG_Nterm"/>
    <property type="match status" value="1"/>
</dbReference>
<dbReference type="PANTHER" id="PTHR35330:SF1">
    <property type="entry name" value="SIROHEME BIOSYNTHESIS PROTEIN MET8"/>
    <property type="match status" value="1"/>
</dbReference>
<evidence type="ECO:0000256" key="4">
    <source>
        <dbReference type="ARBA" id="ARBA00023027"/>
    </source>
</evidence>
<accession>A0A081BEC4</accession>
<dbReference type="eggNOG" id="COG1648">
    <property type="taxonomic scope" value="Bacteria"/>
</dbReference>
<dbReference type="InterPro" id="IPR028161">
    <property type="entry name" value="Met8-like"/>
</dbReference>
<comment type="pathway">
    <text evidence="1">Porphyrin-containing compound metabolism; siroheme biosynthesis; sirohydrochlorin from precorrin-2: step 1/1.</text>
</comment>
<evidence type="ECO:0000256" key="3">
    <source>
        <dbReference type="ARBA" id="ARBA00023002"/>
    </source>
</evidence>
<evidence type="ECO:0000256" key="1">
    <source>
        <dbReference type="ARBA" id="ARBA00005010"/>
    </source>
</evidence>
<dbReference type="GO" id="GO:0043115">
    <property type="term" value="F:precorrin-2 dehydrogenase activity"/>
    <property type="evidence" value="ECO:0007669"/>
    <property type="project" value="UniProtKB-EC"/>
</dbReference>
<dbReference type="Gene3D" id="3.40.50.720">
    <property type="entry name" value="NAD(P)-binding Rossmann-like Domain"/>
    <property type="match status" value="1"/>
</dbReference>
<dbReference type="GO" id="GO:0004325">
    <property type="term" value="F:ferrochelatase activity"/>
    <property type="evidence" value="ECO:0007669"/>
    <property type="project" value="InterPro"/>
</dbReference>
<dbReference type="UniPathway" id="UPA00262">
    <property type="reaction ID" value="UER00222"/>
</dbReference>
<dbReference type="GO" id="GO:0019354">
    <property type="term" value="P:siroheme biosynthetic process"/>
    <property type="evidence" value="ECO:0007669"/>
    <property type="project" value="UniProtKB-UniPathway"/>
</dbReference>
<comment type="caution">
    <text evidence="6">The sequence shown here is derived from an EMBL/GenBank/DDBJ whole genome shotgun (WGS) entry which is preliminary data.</text>
</comment>
<keyword evidence="3" id="KW-0560">Oxidoreductase</keyword>
<dbReference type="EMBL" id="BBIO01000018">
    <property type="protein sequence ID" value="GAK46392.1"/>
    <property type="molecule type" value="Genomic_DNA"/>
</dbReference>
<keyword evidence="5" id="KW-0627">Porphyrin biosynthesis</keyword>
<evidence type="ECO:0000313" key="7">
    <source>
        <dbReference type="Proteomes" id="UP000028702"/>
    </source>
</evidence>
<dbReference type="Pfam" id="PF13241">
    <property type="entry name" value="NAD_binding_7"/>
    <property type="match status" value="1"/>
</dbReference>
<dbReference type="InterPro" id="IPR006367">
    <property type="entry name" value="Sirohaem_synthase_N"/>
</dbReference>
<sequence>MLPISLDLDLCPTVLVAAGEAGEKRLALLKAGGTGKLRVFSAEADGPLAEAAEGPEADLEAVKAARVVFVAGLPRAEGERLAAVAREAGALVNVEDERDLCDFHVPALVRRGDLILAILTGGKAPGMARFIRRYLERIFGPEWADRLDEVAAQRLKWRAEGLSLPQVSAKTERFIEDKGWLK</sequence>
<dbReference type="RefSeq" id="WP_045448914.1">
    <property type="nucleotide sequence ID" value="NZ_BBIO01000018.1"/>
</dbReference>
<evidence type="ECO:0000256" key="2">
    <source>
        <dbReference type="ARBA" id="ARBA00012400"/>
    </source>
</evidence>
<dbReference type="PANTHER" id="PTHR35330">
    <property type="entry name" value="SIROHEME BIOSYNTHESIS PROTEIN MET8"/>
    <property type="match status" value="1"/>
</dbReference>
<dbReference type="AlphaFoldDB" id="A0A081BEC4"/>
<dbReference type="STRING" id="1333998.M2A_2891"/>
<evidence type="ECO:0000313" key="6">
    <source>
        <dbReference type="EMBL" id="GAK46392.1"/>
    </source>
</evidence>
<organism evidence="6 7">
    <name type="scientific">Tepidicaulis marinus</name>
    <dbReference type="NCBI Taxonomy" id="1333998"/>
    <lineage>
        <taxon>Bacteria</taxon>
        <taxon>Pseudomonadati</taxon>
        <taxon>Pseudomonadota</taxon>
        <taxon>Alphaproteobacteria</taxon>
        <taxon>Hyphomicrobiales</taxon>
        <taxon>Parvibaculaceae</taxon>
        <taxon>Tepidicaulis</taxon>
    </lineage>
</organism>
<dbReference type="Gene3D" id="3.30.160.110">
    <property type="entry name" value="Siroheme synthase, domain 2"/>
    <property type="match status" value="1"/>
</dbReference>
<dbReference type="SUPFAM" id="SSF75615">
    <property type="entry name" value="Siroheme synthase middle domains-like"/>
    <property type="match status" value="1"/>
</dbReference>
<proteinExistence type="predicted"/>
<evidence type="ECO:0000256" key="5">
    <source>
        <dbReference type="ARBA" id="ARBA00023244"/>
    </source>
</evidence>
<gene>
    <name evidence="6" type="ORF">M2A_2891</name>
</gene>
<dbReference type="Proteomes" id="UP000028702">
    <property type="component" value="Unassembled WGS sequence"/>
</dbReference>